<sequence length="118" mass="12781">MYEEGIIILAVEAVVPTAEGSSPPIIISCPLAFSYSAARPALSSSQLEFFSPLDLQVHTKVTELEVTCWQRQSVFAVLQPVENHVTQTRALAAQREIIAEPEEGAAVGEGRMMKLAIV</sequence>
<reference evidence="2" key="1">
    <citation type="journal article" date="2007" name="Plant Cell">
        <title>Dothideomycete-plant interactions illuminated by genome sequencing and EST analysis of the wheat pathogen Stagonospora nodorum.</title>
        <authorList>
            <person name="Hane J.K."/>
            <person name="Lowe R.G."/>
            <person name="Solomon P.S."/>
            <person name="Tan K.C."/>
            <person name="Schoch C.L."/>
            <person name="Spatafora J.W."/>
            <person name="Crous P.W."/>
            <person name="Kodira C."/>
            <person name="Birren B.W."/>
            <person name="Galagan J.E."/>
            <person name="Torriani S.F."/>
            <person name="McDonald B.A."/>
            <person name="Oliver R.P."/>
        </authorList>
    </citation>
    <scope>NUCLEOTIDE SEQUENCE [LARGE SCALE GENOMIC DNA]</scope>
    <source>
        <strain evidence="2">SN15 / ATCC MYA-4574 / FGSC 10173</strain>
    </source>
</reference>
<protein>
    <submittedName>
        <fullName evidence="1">Uncharacterized protein</fullName>
    </submittedName>
</protein>
<accession>Q0UXU6</accession>
<proteinExistence type="predicted"/>
<evidence type="ECO:0000313" key="2">
    <source>
        <dbReference type="Proteomes" id="UP000001055"/>
    </source>
</evidence>
<evidence type="ECO:0000313" key="1">
    <source>
        <dbReference type="EMBL" id="EAT88623.1"/>
    </source>
</evidence>
<organism evidence="1 2">
    <name type="scientific">Phaeosphaeria nodorum (strain SN15 / ATCC MYA-4574 / FGSC 10173)</name>
    <name type="common">Glume blotch fungus</name>
    <name type="synonym">Parastagonospora nodorum</name>
    <dbReference type="NCBI Taxonomy" id="321614"/>
    <lineage>
        <taxon>Eukaryota</taxon>
        <taxon>Fungi</taxon>
        <taxon>Dikarya</taxon>
        <taxon>Ascomycota</taxon>
        <taxon>Pezizomycotina</taxon>
        <taxon>Dothideomycetes</taxon>
        <taxon>Pleosporomycetidae</taxon>
        <taxon>Pleosporales</taxon>
        <taxon>Pleosporineae</taxon>
        <taxon>Phaeosphaeriaceae</taxon>
        <taxon>Parastagonospora</taxon>
    </lineage>
</organism>
<dbReference type="KEGG" id="pno:SNOG_03418"/>
<gene>
    <name evidence="1" type="ORF">SNOG_03418</name>
</gene>
<dbReference type="EMBL" id="CH445329">
    <property type="protein sequence ID" value="EAT88623.1"/>
    <property type="molecule type" value="Genomic_DNA"/>
</dbReference>
<name>Q0UXU6_PHANO</name>
<dbReference type="RefSeq" id="XP_001793984.1">
    <property type="nucleotide sequence ID" value="XM_001793932.1"/>
</dbReference>
<dbReference type="AlphaFoldDB" id="Q0UXU6"/>
<dbReference type="GeneID" id="5970847"/>
<dbReference type="InParanoid" id="Q0UXU6"/>
<dbReference type="Proteomes" id="UP000001055">
    <property type="component" value="Unassembled WGS sequence"/>
</dbReference>